<evidence type="ECO:0000256" key="3">
    <source>
        <dbReference type="SAM" id="MobiDB-lite"/>
    </source>
</evidence>
<dbReference type="GO" id="GO:0005829">
    <property type="term" value="C:cytosol"/>
    <property type="evidence" value="ECO:0007669"/>
    <property type="project" value="TreeGrafter"/>
</dbReference>
<evidence type="ECO:0000313" key="4">
    <source>
        <dbReference type="EMBL" id="KZS97270.1"/>
    </source>
</evidence>
<proteinExistence type="inferred from homology"/>
<evidence type="ECO:0000256" key="2">
    <source>
        <dbReference type="RuleBase" id="RU003844"/>
    </source>
</evidence>
<dbReference type="InterPro" id="IPR018494">
    <property type="entry name" value="Oxysterol-bd_CS"/>
</dbReference>
<dbReference type="OrthoDB" id="48057at2759"/>
<dbReference type="Gene3D" id="2.40.160.120">
    <property type="match status" value="1"/>
</dbReference>
<dbReference type="Gene3D" id="3.30.70.3490">
    <property type="match status" value="1"/>
</dbReference>
<dbReference type="Pfam" id="PF01237">
    <property type="entry name" value="Oxysterol_BP"/>
    <property type="match status" value="2"/>
</dbReference>
<dbReference type="GO" id="GO:0016020">
    <property type="term" value="C:membrane"/>
    <property type="evidence" value="ECO:0007669"/>
    <property type="project" value="TreeGrafter"/>
</dbReference>
<keyword evidence="5" id="KW-1185">Reference proteome</keyword>
<accession>A0A164YVB8</accession>
<dbReference type="Proteomes" id="UP000076722">
    <property type="component" value="Unassembled WGS sequence"/>
</dbReference>
<organism evidence="4 5">
    <name type="scientific">Sistotremastrum niveocremeum HHB9708</name>
    <dbReference type="NCBI Taxonomy" id="1314777"/>
    <lineage>
        <taxon>Eukaryota</taxon>
        <taxon>Fungi</taxon>
        <taxon>Dikarya</taxon>
        <taxon>Basidiomycota</taxon>
        <taxon>Agaricomycotina</taxon>
        <taxon>Agaricomycetes</taxon>
        <taxon>Sistotremastrales</taxon>
        <taxon>Sistotremastraceae</taxon>
        <taxon>Sertulicium</taxon>
        <taxon>Sertulicium niveocremeum</taxon>
    </lineage>
</organism>
<protein>
    <recommendedName>
        <fullName evidence="6">Oxysterol-binding protein</fullName>
    </recommendedName>
</protein>
<evidence type="ECO:0000313" key="5">
    <source>
        <dbReference type="Proteomes" id="UP000076722"/>
    </source>
</evidence>
<reference evidence="4 5" key="1">
    <citation type="journal article" date="2016" name="Mol. Biol. Evol.">
        <title>Comparative Genomics of Early-Diverging Mushroom-Forming Fungi Provides Insights into the Origins of Lignocellulose Decay Capabilities.</title>
        <authorList>
            <person name="Nagy L.G."/>
            <person name="Riley R."/>
            <person name="Tritt A."/>
            <person name="Adam C."/>
            <person name="Daum C."/>
            <person name="Floudas D."/>
            <person name="Sun H."/>
            <person name="Yadav J.S."/>
            <person name="Pangilinan J."/>
            <person name="Larsson K.H."/>
            <person name="Matsuura K."/>
            <person name="Barry K."/>
            <person name="Labutti K."/>
            <person name="Kuo R."/>
            <person name="Ohm R.A."/>
            <person name="Bhattacharya S.S."/>
            <person name="Shirouzu T."/>
            <person name="Yoshinaga Y."/>
            <person name="Martin F.M."/>
            <person name="Grigoriev I.V."/>
            <person name="Hibbett D.S."/>
        </authorList>
    </citation>
    <scope>NUCLEOTIDE SEQUENCE [LARGE SCALE GENOMIC DNA]</scope>
    <source>
        <strain evidence="4 5">HHB9708</strain>
    </source>
</reference>
<sequence>MPDTDRNPIVEDDDPDAPGAPISVPDSGESGEGGKLKMIIGLLKRSLGVKDIAAMRLSLPASLLEPVPNLEYWCYLDRPDLFVDINSSPDPFERLLAVLRFLFSKDTKFVHGKICKPYNSVLGEFFLSHWDVIPVSFPNNDRTQPPIQHLYLYNADSKSALTPTHHTHPDPNPSYSSSKSRVNQLQVSNAGGGKYPPSPTLSAVEQNLAAGMSDISLSAPSERSLVEADSINSSDSNTAVGSLSSSERIRVAFLTEQISHHPPISAFHYTVPSRGISATGIDQIHARVSGTSVKVSPGAKNKGIFVNIEEGFGKGEKYRITHPTASVGGILTGKFYATVQECSIVTIENGEKWRVIVEYKDESWLGSPKSLMEGVVHTVGDDKSYESWTRVKHVPQDRIVAKLEGCWRDRIRWKRPQDTEWTLLIDVSYLSVMPKTVRDIPEQLPNESRRLWEGVTNHLLSKEYGEATRVKQTIEQAQRDLAASRKKKGEVFQPVYFESEIESGEPILTATGRALLEQESTRVQKS</sequence>
<feature type="compositionally biased region" description="Polar residues" evidence="3">
    <location>
        <begin position="173"/>
        <end position="189"/>
    </location>
</feature>
<gene>
    <name evidence="4" type="ORF">SISNIDRAFT_477467</name>
</gene>
<dbReference type="PANTHER" id="PTHR10972:SF212">
    <property type="entry name" value="OXYSTEROL-BINDING PROTEIN-LIKE PROTEIN 1"/>
    <property type="match status" value="1"/>
</dbReference>
<dbReference type="InterPro" id="IPR000648">
    <property type="entry name" value="Oxysterol-bd"/>
</dbReference>
<dbReference type="InterPro" id="IPR037239">
    <property type="entry name" value="OSBP_sf"/>
</dbReference>
<dbReference type="SUPFAM" id="SSF144000">
    <property type="entry name" value="Oxysterol-binding protein-like"/>
    <property type="match status" value="1"/>
</dbReference>
<dbReference type="EMBL" id="KV419397">
    <property type="protein sequence ID" value="KZS97270.1"/>
    <property type="molecule type" value="Genomic_DNA"/>
</dbReference>
<dbReference type="GO" id="GO:0032934">
    <property type="term" value="F:sterol binding"/>
    <property type="evidence" value="ECO:0007669"/>
    <property type="project" value="TreeGrafter"/>
</dbReference>
<dbReference type="STRING" id="1314777.A0A164YVB8"/>
<feature type="region of interest" description="Disordered" evidence="3">
    <location>
        <begin position="1"/>
        <end position="31"/>
    </location>
</feature>
<evidence type="ECO:0000256" key="1">
    <source>
        <dbReference type="ARBA" id="ARBA00008842"/>
    </source>
</evidence>
<name>A0A164YVB8_9AGAM</name>
<evidence type="ECO:0008006" key="6">
    <source>
        <dbReference type="Google" id="ProtNLM"/>
    </source>
</evidence>
<feature type="region of interest" description="Disordered" evidence="3">
    <location>
        <begin position="161"/>
        <end position="201"/>
    </location>
</feature>
<dbReference type="AlphaFoldDB" id="A0A164YVB8"/>
<comment type="similarity">
    <text evidence="1 2">Belongs to the OSBP family.</text>
</comment>
<dbReference type="PROSITE" id="PS01013">
    <property type="entry name" value="OSBP"/>
    <property type="match status" value="1"/>
</dbReference>
<dbReference type="PANTHER" id="PTHR10972">
    <property type="entry name" value="OXYSTEROL-BINDING PROTEIN-RELATED"/>
    <property type="match status" value="1"/>
</dbReference>